<dbReference type="HOGENOM" id="CLU_2962458_0_0_1"/>
<dbReference type="Proteomes" id="UP000054485">
    <property type="component" value="Unassembled WGS sequence"/>
</dbReference>
<organism evidence="1 2">
    <name type="scientific">Suillus luteus UH-Slu-Lm8-n1</name>
    <dbReference type="NCBI Taxonomy" id="930992"/>
    <lineage>
        <taxon>Eukaryota</taxon>
        <taxon>Fungi</taxon>
        <taxon>Dikarya</taxon>
        <taxon>Basidiomycota</taxon>
        <taxon>Agaricomycotina</taxon>
        <taxon>Agaricomycetes</taxon>
        <taxon>Agaricomycetidae</taxon>
        <taxon>Boletales</taxon>
        <taxon>Suillineae</taxon>
        <taxon>Suillaceae</taxon>
        <taxon>Suillus</taxon>
    </lineage>
</organism>
<reference evidence="1 2" key="1">
    <citation type="submission" date="2014-04" db="EMBL/GenBank/DDBJ databases">
        <authorList>
            <consortium name="DOE Joint Genome Institute"/>
            <person name="Kuo A."/>
            <person name="Ruytinx J."/>
            <person name="Rineau F."/>
            <person name="Colpaert J."/>
            <person name="Kohler A."/>
            <person name="Nagy L.G."/>
            <person name="Floudas D."/>
            <person name="Copeland A."/>
            <person name="Barry K.W."/>
            <person name="Cichocki N."/>
            <person name="Veneault-Fourrey C."/>
            <person name="LaButti K."/>
            <person name="Lindquist E.A."/>
            <person name="Lipzen A."/>
            <person name="Lundell T."/>
            <person name="Morin E."/>
            <person name="Murat C."/>
            <person name="Sun H."/>
            <person name="Tunlid A."/>
            <person name="Henrissat B."/>
            <person name="Grigoriev I.V."/>
            <person name="Hibbett D.S."/>
            <person name="Martin F."/>
            <person name="Nordberg H.P."/>
            <person name="Cantor M.N."/>
            <person name="Hua S.X."/>
        </authorList>
    </citation>
    <scope>NUCLEOTIDE SEQUENCE [LARGE SCALE GENOMIC DNA]</scope>
    <source>
        <strain evidence="1 2">UH-Slu-Lm8-n1</strain>
    </source>
</reference>
<protein>
    <submittedName>
        <fullName evidence="1">Uncharacterized protein</fullName>
    </submittedName>
</protein>
<dbReference type="InParanoid" id="A0A0D0BEQ5"/>
<keyword evidence="2" id="KW-1185">Reference proteome</keyword>
<gene>
    <name evidence="1" type="ORF">CY34DRAFT_610580</name>
</gene>
<evidence type="ECO:0000313" key="2">
    <source>
        <dbReference type="Proteomes" id="UP000054485"/>
    </source>
</evidence>
<accession>A0A0D0BEQ5</accession>
<proteinExistence type="predicted"/>
<reference evidence="2" key="2">
    <citation type="submission" date="2015-01" db="EMBL/GenBank/DDBJ databases">
        <title>Evolutionary Origins and Diversification of the Mycorrhizal Mutualists.</title>
        <authorList>
            <consortium name="DOE Joint Genome Institute"/>
            <consortium name="Mycorrhizal Genomics Consortium"/>
            <person name="Kohler A."/>
            <person name="Kuo A."/>
            <person name="Nagy L.G."/>
            <person name="Floudas D."/>
            <person name="Copeland A."/>
            <person name="Barry K.W."/>
            <person name="Cichocki N."/>
            <person name="Veneault-Fourrey C."/>
            <person name="LaButti K."/>
            <person name="Lindquist E.A."/>
            <person name="Lipzen A."/>
            <person name="Lundell T."/>
            <person name="Morin E."/>
            <person name="Murat C."/>
            <person name="Riley R."/>
            <person name="Ohm R."/>
            <person name="Sun H."/>
            <person name="Tunlid A."/>
            <person name="Henrissat B."/>
            <person name="Grigoriev I.V."/>
            <person name="Hibbett D.S."/>
            <person name="Martin F."/>
        </authorList>
    </citation>
    <scope>NUCLEOTIDE SEQUENCE [LARGE SCALE GENOMIC DNA]</scope>
    <source>
        <strain evidence="2">UH-Slu-Lm8-n1</strain>
    </source>
</reference>
<evidence type="ECO:0000313" key="1">
    <source>
        <dbReference type="EMBL" id="KIK44607.1"/>
    </source>
</evidence>
<dbReference type="AlphaFoldDB" id="A0A0D0BEQ5"/>
<sequence length="59" mass="6884">MTRFGHIKPQNSCYRGIPERWYVHSHCLQLSPCEPHPWSNGCNMMPKSCTLAHESRQNT</sequence>
<name>A0A0D0BEQ5_9AGAM</name>
<dbReference type="EMBL" id="KN835187">
    <property type="protein sequence ID" value="KIK44607.1"/>
    <property type="molecule type" value="Genomic_DNA"/>
</dbReference>